<evidence type="ECO:0000313" key="3">
    <source>
        <dbReference type="EMBL" id="QGL47231.1"/>
    </source>
</evidence>
<protein>
    <submittedName>
        <fullName evidence="2">RHS repeat-associated core domain-containing protein</fullName>
    </submittedName>
    <submittedName>
        <fullName evidence="3">Sugar-binding protein</fullName>
    </submittedName>
</protein>
<sequence>MTVPSLQRGQARKRLRRALALGVTMTCVIVGTWVPAYAAPQQPAKPPKPYPGRAVSGVKPVPSHFVTPPNAAKSNHKPTATRWPAAAKASVTLPTSSDAATATARAKGTPVWLRPTATGGRYAGPPKADVRVLDQATAQRAGIVGLLVAVYPQGQGTGHARVGVDYAGFAEAYGGNYGSRLRLVQLPECALTTPEVSACRTATLVKSTNDAAARTVSAEITLAGGTSSDRAASASAPTVLAAVATSDTTASGAGTYAASDLKPSGSWSGGGSSGAFTYSYPLTVPPAATGLTPTLTLSYDSSSVDGQTASTQAQASWAGDGWSTAQSYVEQSFISCADDPEGTASPKKTSDLCYDGPILTLSLNGSTSALVWDAGKQVWKPTSDNGEVITHVMNSNNGSGTRDTDYWRLTARDGTVYEFGRNQLPGWTSGKPTTKSVDTVPVYSPHSSGPCYNSAGFDSSVCTMARRWNLDYVKDVHGTAMAYYYKQATNYYGRNQGATMASYVRDSYLDRIDYGFTDGNAYGPVPNQVVFGTGDRCLSGTCQPLNAANKANWPDVPYDLVCDSGATCTSQSPSFFSTVRLTSITTQQSNTGSAPYTPVDLWALTHTMPTTEDGTSPTLWLDSITRTGYDTPPGGTTVSKTLPSVSFGSIKLQNRVATVDGFPVFNRHRLETITTETGSVITVSYERPDPCTAPVTVDPATNTTSCYPIRWTPDGLTAPILDWFNKYAVTRVSATDPTGGSGGTFTSYAYLGGAAWHYDDNELVKAKHRTYGQFRGYRTVQTFTGDGDFDRRTKSTAAYYRGMSRNNGGAVVNLTDSTGGTHEDLNELAGQPLETTQHKGEGGPVDNSTITAYWVSAPTATRARTGLPDLTANWVAPALVQNRQAVTSGGSTTWRVNQTDTSYDATVSSPTLGLAKATYSHAVPADPAYDSCTTTNYAPVNASKNLVGLVSETETVSVACAGYTPGSPASEPGSLNTLTTPTTVSRPAQVVGRTRTFYDDATWSTTFPQAAPPSKGDVTMTRKAADYTSGAYTWQTMSRASYDSYGRARDTYDGNGNKTTTTYTDNAVGLTTATTVANALGHTQSTTIDPQRGLPLAATDPNGVVTTQQYDPLGRATAVWLNNRATSAPANYKFTYAVSKTGITATTTEWANDFNGYIKSTIIYDAQLRPRQTQTDTPQGGRLVTDTFYDSRGWIDATYNGWWDSATTPNTTLATATKLPSSVPSQTFTTYDGLGRPVVVEQAKDGLTVSKTTTVYNGDRTTVIPPAGGTVSTTITDPIGRTSQLLQYSSRPTLNTPADTFTGTFTTTGGTTIASTYHYDEHGNQDAVADADGNTWTSQYNLLGQVTSKTDPDAGKTTGMTYDGSGNLTQSTDSRGKTVSSTYDALNRKIASYAAATTAQSPSNQLTALVYDNSNNAVLNMTNPKGHLTTSTAYWNNQPYKTQVKGFNVFGKPTGETISIPTVEGPLGGDYIFNYVYTPNNGLPLKTSYPLKGGLPAETTLYGYDAFDQVDHFGGLNGYLQGVTQDAYGRINQQTIGSSPNQAFITNTYDEHTGRLKQQLVTRTPTTPDNVDQQNYDYDLAGNVIHHTSTRLGGASSETQCYTYDQLRRLTEAWTATDDCTTTPTIANHAMVGNTIGGNSAYWTSWTFDNLGNRTGQTQHNLTGPTDTTTTYTYNGNGAGQPHTLTSTTGSITGATSYRYDTAGNMTTRNAGNGNQTLTWNDAGQLTSVARTAGTSNSLYDAAGNLLLQKDPGTTTLYLPTGQQHTLNSTTQTVTGVRYYPLPGGGTAIRTGAGTNYTFVISNPQGTPTLYLNNTAQTPTWRQYTPYGDPRGAVASYPDNHGFLNKPLNASTGLTRLGAREYDPTTGKFISIDPVMNIADPQQWNAYSYANNSPVTLSDPSGLSPEDAQWGGGKPSHQSELNTQHRYGGSGCGAECKADQSEGNKRYACKGVSINNCHAFTDSERKAIERADDMLKKWGDEPKTCFGGEPFCGRYTSGNAGARKDQIGPHERAWCRMVGAVTCKIAQRAFHLAENELAVRPKGVSGEDPRWNAKHHGLWMAIMVANGVPEDDARLFGVAHEVDHWEKKRGVIEMRRDLRNNDVGIEIGRDSVHITKQDVVNAWASNGGYSSGDRILNEGLDSSRTDQAIEGVQRALSTNCAGICFS</sequence>
<proteinExistence type="predicted"/>
<accession>A0AAJ3DLC4</accession>
<dbReference type="PANTHER" id="PTHR32305:SF17">
    <property type="entry name" value="TRNA NUCLEASE WAPA"/>
    <property type="match status" value="1"/>
</dbReference>
<dbReference type="Gene3D" id="2.180.10.10">
    <property type="entry name" value="RHS repeat-associated core"/>
    <property type="match status" value="2"/>
</dbReference>
<dbReference type="PANTHER" id="PTHR32305">
    <property type="match status" value="1"/>
</dbReference>
<dbReference type="Proteomes" id="UP000477779">
    <property type="component" value="Unassembled WGS sequence"/>
</dbReference>
<dbReference type="InterPro" id="IPR022385">
    <property type="entry name" value="Rhs_assc_core"/>
</dbReference>
<dbReference type="EMBL" id="CP045309">
    <property type="protein sequence ID" value="QGL47231.1"/>
    <property type="molecule type" value="Genomic_DNA"/>
</dbReference>
<gene>
    <name evidence="2" type="ORF">G3561_10640</name>
    <name evidence="3" type="ORF">GCE86_09390</name>
</gene>
<evidence type="ECO:0000313" key="5">
    <source>
        <dbReference type="Proteomes" id="UP000477779"/>
    </source>
</evidence>
<dbReference type="EMBL" id="JAAHBZ010000003">
    <property type="protein sequence ID" value="NES28010.1"/>
    <property type="molecule type" value="Genomic_DNA"/>
</dbReference>
<dbReference type="NCBIfam" id="TIGR03696">
    <property type="entry name" value="Rhs_assc_core"/>
    <property type="match status" value="1"/>
</dbReference>
<evidence type="ECO:0000256" key="1">
    <source>
        <dbReference type="SAM" id="MobiDB-lite"/>
    </source>
</evidence>
<evidence type="ECO:0000313" key="4">
    <source>
        <dbReference type="Proteomes" id="UP000402241"/>
    </source>
</evidence>
<organism evidence="2 5">
    <name type="scientific">Micromonospora terminaliae</name>
    <dbReference type="NCBI Taxonomy" id="1914461"/>
    <lineage>
        <taxon>Bacteria</taxon>
        <taxon>Bacillati</taxon>
        <taxon>Actinomycetota</taxon>
        <taxon>Actinomycetes</taxon>
        <taxon>Micromonosporales</taxon>
        <taxon>Micromonosporaceae</taxon>
        <taxon>Micromonospora</taxon>
    </lineage>
</organism>
<dbReference type="InterPro" id="IPR031325">
    <property type="entry name" value="RHS_repeat"/>
</dbReference>
<dbReference type="InterPro" id="IPR006530">
    <property type="entry name" value="YD"/>
</dbReference>
<dbReference type="NCBIfam" id="TIGR01643">
    <property type="entry name" value="YD_repeat_2x"/>
    <property type="match status" value="2"/>
</dbReference>
<evidence type="ECO:0000313" key="2">
    <source>
        <dbReference type="EMBL" id="NES28010.1"/>
    </source>
</evidence>
<reference evidence="3 4" key="1">
    <citation type="submission" date="2019-10" db="EMBL/GenBank/DDBJ databases">
        <title>Genome Sequence of Micromonospora terminaliae DSM 101760.</title>
        <authorList>
            <person name="Guo L."/>
        </authorList>
    </citation>
    <scope>NUCLEOTIDE SEQUENCE [LARGE SCALE GENOMIC DNA]</scope>
    <source>
        <strain evidence="3 4">DSM 101760</strain>
    </source>
</reference>
<dbReference type="Proteomes" id="UP000402241">
    <property type="component" value="Chromosome"/>
</dbReference>
<name>A0AAJ3DLC4_9ACTN</name>
<dbReference type="InterPro" id="IPR050708">
    <property type="entry name" value="T6SS_VgrG/RHS"/>
</dbReference>
<dbReference type="Pfam" id="PF05593">
    <property type="entry name" value="RHS_repeat"/>
    <property type="match status" value="1"/>
</dbReference>
<feature type="region of interest" description="Disordered" evidence="1">
    <location>
        <begin position="1896"/>
        <end position="1922"/>
    </location>
</feature>
<keyword evidence="4" id="KW-1185">Reference proteome</keyword>
<reference evidence="2 5" key="2">
    <citation type="submission" date="2020-02" db="EMBL/GenBank/DDBJ databases">
        <title>WGS of Micromonospora spp. isolated from hot spring.</title>
        <authorList>
            <person name="Thawai C."/>
        </authorList>
    </citation>
    <scope>NUCLEOTIDE SEQUENCE [LARGE SCALE GENOMIC DNA]</scope>
    <source>
        <strain evidence="2 5">TMS7</strain>
    </source>
</reference>